<accession>A0A2T5EJK6</accession>
<name>A0A2T5EJK6_VIBSP</name>
<dbReference type="AlphaFoldDB" id="A0A2T5EJK6"/>
<evidence type="ECO:0000256" key="1">
    <source>
        <dbReference type="SAM" id="Phobius"/>
    </source>
</evidence>
<gene>
    <name evidence="2" type="ORF">CWO36_07845</name>
</gene>
<reference evidence="2 3" key="1">
    <citation type="submission" date="2017-11" db="EMBL/GenBank/DDBJ databases">
        <title>Population delineation of vibrios coincides with oyster pathogenicity.</title>
        <authorList>
            <person name="Bruto M."/>
            <person name="Labreuche Y."/>
            <person name="James A."/>
            <person name="Piel D."/>
            <person name="Chenivesse S."/>
            <person name="Petton B."/>
            <person name="Polz M.F."/>
            <person name="Le Roux F."/>
        </authorList>
    </citation>
    <scope>NUCLEOTIDE SEQUENCE [LARGE SCALE GENOMIC DNA]</scope>
    <source>
        <strain evidence="2 3">1F_55</strain>
    </source>
</reference>
<protein>
    <submittedName>
        <fullName evidence="2">Uncharacterized protein</fullName>
    </submittedName>
</protein>
<sequence length="185" mass="20544">MFVTKFSEMALVLAAIMVVAGSVLSIDFSVTTDEFLTNPVAYAPKSMLNAVLPDAFITWWSETASLFSSLKDMLLLVGGGIFLVAFIVGVKRFPSQERIELLIILCTGIFALLSLTGGMMVIGYFKVLPWFITVPMFLSLIPIVLFFGFLPSLVAVRIGVYPKSKVKEAWRLVKVFFHPNKKNDH</sequence>
<evidence type="ECO:0000313" key="3">
    <source>
        <dbReference type="Proteomes" id="UP000244080"/>
    </source>
</evidence>
<proteinExistence type="predicted"/>
<feature type="transmembrane region" description="Helical" evidence="1">
    <location>
        <begin position="73"/>
        <end position="90"/>
    </location>
</feature>
<keyword evidence="1" id="KW-0812">Transmembrane</keyword>
<keyword evidence="1" id="KW-1133">Transmembrane helix</keyword>
<dbReference type="EMBL" id="PIGA01000010">
    <property type="protein sequence ID" value="PTP20429.1"/>
    <property type="molecule type" value="Genomic_DNA"/>
</dbReference>
<feature type="transmembrane region" description="Helical" evidence="1">
    <location>
        <begin position="137"/>
        <end position="160"/>
    </location>
</feature>
<keyword evidence="1" id="KW-0472">Membrane</keyword>
<evidence type="ECO:0000313" key="2">
    <source>
        <dbReference type="EMBL" id="PTP20429.1"/>
    </source>
</evidence>
<comment type="caution">
    <text evidence="2">The sequence shown here is derived from an EMBL/GenBank/DDBJ whole genome shotgun (WGS) entry which is preliminary data.</text>
</comment>
<dbReference type="Proteomes" id="UP000244080">
    <property type="component" value="Unassembled WGS sequence"/>
</dbReference>
<organism evidence="2 3">
    <name type="scientific">Vibrio splendidus</name>
    <dbReference type="NCBI Taxonomy" id="29497"/>
    <lineage>
        <taxon>Bacteria</taxon>
        <taxon>Pseudomonadati</taxon>
        <taxon>Pseudomonadota</taxon>
        <taxon>Gammaproteobacteria</taxon>
        <taxon>Vibrionales</taxon>
        <taxon>Vibrionaceae</taxon>
        <taxon>Vibrio</taxon>
    </lineage>
</organism>
<feature type="transmembrane region" description="Helical" evidence="1">
    <location>
        <begin position="102"/>
        <end position="125"/>
    </location>
</feature>